<keyword evidence="3" id="KW-1185">Reference proteome</keyword>
<sequence length="160" mass="18046">MPNLILSLFFIGFFQAAKLIPLIINPVQVVGLPEGFTTLLVSDVIGEYLYLLVQFAFVYSLLYVALSQAKEESKQKFLSKVGALDGIAYMIGIALVMNGNGMHAVANSADRFFNKNRTWAELSVSNRFVHLSHEVMSHHFEIFGMNNNKFKKKKKKKNDL</sequence>
<dbReference type="AlphaFoldDB" id="X6LK85"/>
<evidence type="ECO:0000313" key="3">
    <source>
        <dbReference type="Proteomes" id="UP000023152"/>
    </source>
</evidence>
<dbReference type="Proteomes" id="UP000023152">
    <property type="component" value="Unassembled WGS sequence"/>
</dbReference>
<keyword evidence="1" id="KW-1133">Transmembrane helix</keyword>
<organism evidence="2 3">
    <name type="scientific">Reticulomyxa filosa</name>
    <dbReference type="NCBI Taxonomy" id="46433"/>
    <lineage>
        <taxon>Eukaryota</taxon>
        <taxon>Sar</taxon>
        <taxon>Rhizaria</taxon>
        <taxon>Retaria</taxon>
        <taxon>Foraminifera</taxon>
        <taxon>Monothalamids</taxon>
        <taxon>Reticulomyxidae</taxon>
        <taxon>Reticulomyxa</taxon>
    </lineage>
</organism>
<proteinExistence type="predicted"/>
<keyword evidence="1" id="KW-0812">Transmembrane</keyword>
<comment type="caution">
    <text evidence="2">The sequence shown here is derived from an EMBL/GenBank/DDBJ whole genome shotgun (WGS) entry which is preliminary data.</text>
</comment>
<feature type="transmembrane region" description="Helical" evidence="1">
    <location>
        <begin position="48"/>
        <end position="66"/>
    </location>
</feature>
<dbReference type="EMBL" id="ASPP01036004">
    <property type="protein sequence ID" value="ETO02353.1"/>
    <property type="molecule type" value="Genomic_DNA"/>
</dbReference>
<accession>X6LK85</accession>
<evidence type="ECO:0000256" key="1">
    <source>
        <dbReference type="SAM" id="Phobius"/>
    </source>
</evidence>
<evidence type="ECO:0000313" key="2">
    <source>
        <dbReference type="EMBL" id="ETO02353.1"/>
    </source>
</evidence>
<gene>
    <name evidence="2" type="ORF">RFI_35083</name>
</gene>
<keyword evidence="1" id="KW-0472">Membrane</keyword>
<name>X6LK85_RETFI</name>
<protein>
    <submittedName>
        <fullName evidence="2">Uncharacterized protein</fullName>
    </submittedName>
</protein>
<reference evidence="2 3" key="1">
    <citation type="journal article" date="2013" name="Curr. Biol.">
        <title>The Genome of the Foraminiferan Reticulomyxa filosa.</title>
        <authorList>
            <person name="Glockner G."/>
            <person name="Hulsmann N."/>
            <person name="Schleicher M."/>
            <person name="Noegel A.A."/>
            <person name="Eichinger L."/>
            <person name="Gallinger C."/>
            <person name="Pawlowski J."/>
            <person name="Sierra R."/>
            <person name="Euteneuer U."/>
            <person name="Pillet L."/>
            <person name="Moustafa A."/>
            <person name="Platzer M."/>
            <person name="Groth M."/>
            <person name="Szafranski K."/>
            <person name="Schliwa M."/>
        </authorList>
    </citation>
    <scope>NUCLEOTIDE SEQUENCE [LARGE SCALE GENOMIC DNA]</scope>
</reference>